<feature type="region of interest" description="Disordered" evidence="1">
    <location>
        <begin position="164"/>
        <end position="221"/>
    </location>
</feature>
<sequence length="344" mass="38831">MATNEPATLAFCEWSHRMRIGRTYDGKDVWVSMDKLKTRYHTHESEGGADYMITEIDIDLNTLWMLPPKMKFWKMFLEVEYTKKWDRMSMKELKELQKAPGMKPSDIEVMEPIPRSGNWVMQGESGKQMDSQVKQAIEGMAKEVKEIKKGMDKEVKEIKKEVEELKEKNGKHEIKEKFDEKHSGSATASGVTKPTTAVSSDDSKPATQVSAQPPRRPQYSRGTGIRAVFKNQMSPIPQPPRAGQVIQPSANATNLAPKQRIAHTETSYPTSLSTDTKPSVMKTLKRTSLQAHGEHKGSEDATKRARMETGTSMTKPAKDIDFLADLDSFPDWSSINLNSIRLID</sequence>
<dbReference type="EMBL" id="ML976994">
    <property type="protein sequence ID" value="KAF1955537.1"/>
    <property type="molecule type" value="Genomic_DNA"/>
</dbReference>
<evidence type="ECO:0000313" key="2">
    <source>
        <dbReference type="EMBL" id="KAF1955537.1"/>
    </source>
</evidence>
<proteinExistence type="predicted"/>
<dbReference type="AlphaFoldDB" id="A0A6A5U2Z9"/>
<gene>
    <name evidence="2" type="ORF">CC80DRAFT_549215</name>
</gene>
<evidence type="ECO:0000256" key="1">
    <source>
        <dbReference type="SAM" id="MobiDB-lite"/>
    </source>
</evidence>
<feature type="compositionally biased region" description="Basic and acidic residues" evidence="1">
    <location>
        <begin position="292"/>
        <end position="307"/>
    </location>
</feature>
<keyword evidence="3" id="KW-1185">Reference proteome</keyword>
<name>A0A6A5U2Z9_9PLEO</name>
<evidence type="ECO:0000313" key="3">
    <source>
        <dbReference type="Proteomes" id="UP000800035"/>
    </source>
</evidence>
<protein>
    <submittedName>
        <fullName evidence="2">Uncharacterized protein</fullName>
    </submittedName>
</protein>
<feature type="compositionally biased region" description="Polar residues" evidence="1">
    <location>
        <begin position="184"/>
        <end position="211"/>
    </location>
</feature>
<feature type="region of interest" description="Disordered" evidence="1">
    <location>
        <begin position="233"/>
        <end position="313"/>
    </location>
</feature>
<feature type="compositionally biased region" description="Polar residues" evidence="1">
    <location>
        <begin position="264"/>
        <end position="277"/>
    </location>
</feature>
<accession>A0A6A5U2Z9</accession>
<reference evidence="2" key="1">
    <citation type="journal article" date="2020" name="Stud. Mycol.">
        <title>101 Dothideomycetes genomes: a test case for predicting lifestyles and emergence of pathogens.</title>
        <authorList>
            <person name="Haridas S."/>
            <person name="Albert R."/>
            <person name="Binder M."/>
            <person name="Bloem J."/>
            <person name="Labutti K."/>
            <person name="Salamov A."/>
            <person name="Andreopoulos B."/>
            <person name="Baker S."/>
            <person name="Barry K."/>
            <person name="Bills G."/>
            <person name="Bluhm B."/>
            <person name="Cannon C."/>
            <person name="Castanera R."/>
            <person name="Culley D."/>
            <person name="Daum C."/>
            <person name="Ezra D."/>
            <person name="Gonzalez J."/>
            <person name="Henrissat B."/>
            <person name="Kuo A."/>
            <person name="Liang C."/>
            <person name="Lipzen A."/>
            <person name="Lutzoni F."/>
            <person name="Magnuson J."/>
            <person name="Mondo S."/>
            <person name="Nolan M."/>
            <person name="Ohm R."/>
            <person name="Pangilinan J."/>
            <person name="Park H.-J."/>
            <person name="Ramirez L."/>
            <person name="Alfaro M."/>
            <person name="Sun H."/>
            <person name="Tritt A."/>
            <person name="Yoshinaga Y."/>
            <person name="Zwiers L.-H."/>
            <person name="Turgeon B."/>
            <person name="Goodwin S."/>
            <person name="Spatafora J."/>
            <person name="Crous P."/>
            <person name="Grigoriev I."/>
        </authorList>
    </citation>
    <scope>NUCLEOTIDE SEQUENCE</scope>
    <source>
        <strain evidence="2">CBS 675.92</strain>
    </source>
</reference>
<feature type="compositionally biased region" description="Polar residues" evidence="1">
    <location>
        <begin position="246"/>
        <end position="256"/>
    </location>
</feature>
<dbReference type="Proteomes" id="UP000800035">
    <property type="component" value="Unassembled WGS sequence"/>
</dbReference>
<organism evidence="2 3">
    <name type="scientific">Byssothecium circinans</name>
    <dbReference type="NCBI Taxonomy" id="147558"/>
    <lineage>
        <taxon>Eukaryota</taxon>
        <taxon>Fungi</taxon>
        <taxon>Dikarya</taxon>
        <taxon>Ascomycota</taxon>
        <taxon>Pezizomycotina</taxon>
        <taxon>Dothideomycetes</taxon>
        <taxon>Pleosporomycetidae</taxon>
        <taxon>Pleosporales</taxon>
        <taxon>Massarineae</taxon>
        <taxon>Massarinaceae</taxon>
        <taxon>Byssothecium</taxon>
    </lineage>
</organism>
<feature type="compositionally biased region" description="Basic and acidic residues" evidence="1">
    <location>
        <begin position="164"/>
        <end position="183"/>
    </location>
</feature>